<accession>A0A3E1EZ17</accession>
<keyword evidence="2" id="KW-1185">Reference proteome</keyword>
<organism evidence="1 2">
    <name type="scientific">Brumimicrobium aurantiacum</name>
    <dbReference type="NCBI Taxonomy" id="1737063"/>
    <lineage>
        <taxon>Bacteria</taxon>
        <taxon>Pseudomonadati</taxon>
        <taxon>Bacteroidota</taxon>
        <taxon>Flavobacteriia</taxon>
        <taxon>Flavobacteriales</taxon>
        <taxon>Crocinitomicaceae</taxon>
        <taxon>Brumimicrobium</taxon>
    </lineage>
</organism>
<dbReference type="EMBL" id="QURB01000003">
    <property type="protein sequence ID" value="RFC54809.1"/>
    <property type="molecule type" value="Genomic_DNA"/>
</dbReference>
<evidence type="ECO:0000313" key="1">
    <source>
        <dbReference type="EMBL" id="RFC54809.1"/>
    </source>
</evidence>
<evidence type="ECO:0000313" key="2">
    <source>
        <dbReference type="Proteomes" id="UP000257127"/>
    </source>
</evidence>
<sequence length="433" mass="49268">MKLNMVTKIILLTVSLLGLWSIVFFVAFANKKPQFSNRNLIPIEVESVITIHSHLVIKSFLTDLLFKADLDQETAELFIPKKKSESSKLGVDLTSEIILFQDIWKSSNAKGVLVNITDEAAFQRYNFDDKNLIKVSNNKFGVIILLDKNISEKDKKHYEALAKNIIDSKYKSEEITVQTEMIVLEHRNATSKFKVKMDLRGKILEINGSGPSIGPLKAQQMHQFKALDSNYLELQTRATDLHQFNFLTPFIKTLGINIPKIKAQQIALKGITIQKVSGATLPIPDMDWIIQFEEDINVDSLLFKLNSRYSAAIDFKNQQFKIGEILFKYKQLSPSEIHIGVNNLAVEQLNKTPQFALKGNPDAILNIQGNNFVAGFIKMLPQVKYPKKFLEDIEHFNIHTIQEGEIMKIKGEIKMKEGKMMSIEMAKLVMLLL</sequence>
<name>A0A3E1EZ17_9FLAO</name>
<gene>
    <name evidence="1" type="ORF">DXU93_07440</name>
</gene>
<comment type="caution">
    <text evidence="1">The sequence shown here is derived from an EMBL/GenBank/DDBJ whole genome shotgun (WGS) entry which is preliminary data.</text>
</comment>
<reference evidence="1 2" key="1">
    <citation type="submission" date="2018-08" db="EMBL/GenBank/DDBJ databases">
        <title>The draft genome squence of Brumimicrobium sp. N62.</title>
        <authorList>
            <person name="Du Z.-J."/>
            <person name="Luo H.-R."/>
        </authorList>
    </citation>
    <scope>NUCLEOTIDE SEQUENCE [LARGE SCALE GENOMIC DNA]</scope>
    <source>
        <strain evidence="1 2">N62</strain>
    </source>
</reference>
<dbReference type="AlphaFoldDB" id="A0A3E1EZ17"/>
<dbReference type="Proteomes" id="UP000257127">
    <property type="component" value="Unassembled WGS sequence"/>
</dbReference>
<protein>
    <submittedName>
        <fullName evidence="1">Uncharacterized protein</fullName>
    </submittedName>
</protein>
<proteinExistence type="predicted"/>